<feature type="domain" description="EF-hand" evidence="6">
    <location>
        <begin position="1"/>
        <end position="25"/>
    </location>
</feature>
<comment type="caution">
    <text evidence="8">The sequence shown here is derived from an EMBL/GenBank/DDBJ whole genome shotgun (WGS) entry which is preliminary data.</text>
</comment>
<dbReference type="Pfam" id="PF00126">
    <property type="entry name" value="HTH_1"/>
    <property type="match status" value="1"/>
</dbReference>
<dbReference type="EMBL" id="MOXD01000003">
    <property type="protein sequence ID" value="OMQ24570.1"/>
    <property type="molecule type" value="Genomic_DNA"/>
</dbReference>
<dbReference type="PROSITE" id="PS50222">
    <property type="entry name" value="EF_HAND_2"/>
    <property type="match status" value="1"/>
</dbReference>
<keyword evidence="9" id="KW-1185">Reference proteome</keyword>
<evidence type="ECO:0000259" key="7">
    <source>
        <dbReference type="PROSITE" id="PS50931"/>
    </source>
</evidence>
<keyword evidence="4" id="KW-0238">DNA-binding</keyword>
<dbReference type="InterPro" id="IPR000847">
    <property type="entry name" value="LysR_HTH_N"/>
</dbReference>
<evidence type="ECO:0000256" key="5">
    <source>
        <dbReference type="ARBA" id="ARBA00023163"/>
    </source>
</evidence>
<dbReference type="Gene3D" id="3.40.190.290">
    <property type="match status" value="1"/>
</dbReference>
<gene>
    <name evidence="8" type="ORF">BMI79_07015</name>
</gene>
<feature type="domain" description="HTH lysR-type" evidence="7">
    <location>
        <begin position="10"/>
        <end position="67"/>
    </location>
</feature>
<proteinExistence type="inferred from homology"/>
<dbReference type="RefSeq" id="WP_076941451.1">
    <property type="nucleotide sequence ID" value="NZ_MOXD01000003.1"/>
</dbReference>
<dbReference type="SUPFAM" id="SSF46785">
    <property type="entry name" value="Winged helix' DNA-binding domain"/>
    <property type="match status" value="1"/>
</dbReference>
<evidence type="ECO:0000313" key="8">
    <source>
        <dbReference type="EMBL" id="OMQ24570.1"/>
    </source>
</evidence>
<evidence type="ECO:0000256" key="3">
    <source>
        <dbReference type="ARBA" id="ARBA00023015"/>
    </source>
</evidence>
<evidence type="ECO:0000256" key="1">
    <source>
        <dbReference type="ARBA" id="ARBA00009437"/>
    </source>
</evidence>
<sequence>MFDPKQKSKIDLEELRTFVTVAQLKSFSAAAEVLHKSTAAISYRIKTIEASMDTVLIERTTRKLKLTPSGEMLFEKATQILEWIQTMPDSLKQVNDGIEPNFKLVFNNLIYDPKAASHLLAHLNQRFPLTVFKLEMAVFMGVWDQMQYNDGQLAIGAPGFHAMSDDFQSRAMGVINWLCVAAPDHRLLTISEPITQQELRHYPVVNIEDSSDRLQKRAPWRLAGQQELLVPDMATKITCHEIGLGIGFLPSAIAQEEIAKGRLAELKLARIGRKPSPLSLVWRSSSAGKITAYLLQLFDAQDPLITPFIRLIDHSEPSDY</sequence>
<dbReference type="InterPro" id="IPR002048">
    <property type="entry name" value="EF_hand_dom"/>
</dbReference>
<dbReference type="GO" id="GO:0005509">
    <property type="term" value="F:calcium ion binding"/>
    <property type="evidence" value="ECO:0007669"/>
    <property type="project" value="InterPro"/>
</dbReference>
<keyword evidence="5" id="KW-0804">Transcription</keyword>
<dbReference type="STRING" id="2034155.BMI79_07015"/>
<dbReference type="Proteomes" id="UP000216021">
    <property type="component" value="Unassembled WGS sequence"/>
</dbReference>
<keyword evidence="3" id="KW-0805">Transcription regulation</keyword>
<keyword evidence="2" id="KW-0678">Repressor</keyword>
<dbReference type="SUPFAM" id="SSF53850">
    <property type="entry name" value="Periplasmic binding protein-like II"/>
    <property type="match status" value="1"/>
</dbReference>
<organism evidence="8 9">
    <name type="scientific">Serratia oryzae</name>
    <dbReference type="NCBI Taxonomy" id="2034155"/>
    <lineage>
        <taxon>Bacteria</taxon>
        <taxon>Pseudomonadati</taxon>
        <taxon>Pseudomonadota</taxon>
        <taxon>Gammaproteobacteria</taxon>
        <taxon>Enterobacterales</taxon>
        <taxon>Yersiniaceae</taxon>
        <taxon>Serratia</taxon>
    </lineage>
</organism>
<dbReference type="InterPro" id="IPR005119">
    <property type="entry name" value="LysR_subst-bd"/>
</dbReference>
<dbReference type="GO" id="GO:0000976">
    <property type="term" value="F:transcription cis-regulatory region binding"/>
    <property type="evidence" value="ECO:0007669"/>
    <property type="project" value="TreeGrafter"/>
</dbReference>
<protein>
    <submittedName>
        <fullName evidence="8">Transcriptional regulator</fullName>
    </submittedName>
</protein>
<dbReference type="OrthoDB" id="196624at2"/>
<dbReference type="InterPro" id="IPR036390">
    <property type="entry name" value="WH_DNA-bd_sf"/>
</dbReference>
<evidence type="ECO:0000259" key="6">
    <source>
        <dbReference type="PROSITE" id="PS50222"/>
    </source>
</evidence>
<dbReference type="GO" id="GO:0003700">
    <property type="term" value="F:DNA-binding transcription factor activity"/>
    <property type="evidence" value="ECO:0007669"/>
    <property type="project" value="InterPro"/>
</dbReference>
<dbReference type="Gene3D" id="1.10.10.10">
    <property type="entry name" value="Winged helix-like DNA-binding domain superfamily/Winged helix DNA-binding domain"/>
    <property type="match status" value="1"/>
</dbReference>
<name>A0A1S8CMW7_9GAMM</name>
<dbReference type="InterPro" id="IPR036388">
    <property type="entry name" value="WH-like_DNA-bd_sf"/>
</dbReference>
<dbReference type="Pfam" id="PF03466">
    <property type="entry name" value="LysR_substrate"/>
    <property type="match status" value="1"/>
</dbReference>
<dbReference type="FunFam" id="1.10.10.10:FF:000001">
    <property type="entry name" value="LysR family transcriptional regulator"/>
    <property type="match status" value="1"/>
</dbReference>
<dbReference type="NCBIfam" id="NF007501">
    <property type="entry name" value="PRK10094.1"/>
    <property type="match status" value="1"/>
</dbReference>
<dbReference type="PANTHER" id="PTHR30126:SF18">
    <property type="entry name" value="LYSR FAMILY TRANSCRIPTIONAL REGULATOR"/>
    <property type="match status" value="1"/>
</dbReference>
<dbReference type="PANTHER" id="PTHR30126">
    <property type="entry name" value="HTH-TYPE TRANSCRIPTIONAL REGULATOR"/>
    <property type="match status" value="1"/>
</dbReference>
<evidence type="ECO:0000313" key="9">
    <source>
        <dbReference type="Proteomes" id="UP000216021"/>
    </source>
</evidence>
<evidence type="ECO:0000256" key="4">
    <source>
        <dbReference type="ARBA" id="ARBA00023125"/>
    </source>
</evidence>
<dbReference type="AlphaFoldDB" id="A0A1S8CMW7"/>
<evidence type="ECO:0000256" key="2">
    <source>
        <dbReference type="ARBA" id="ARBA00022491"/>
    </source>
</evidence>
<dbReference type="PROSITE" id="PS50931">
    <property type="entry name" value="HTH_LYSR"/>
    <property type="match status" value="1"/>
</dbReference>
<accession>A0A1S8CMW7</accession>
<comment type="similarity">
    <text evidence="1">Belongs to the LysR transcriptional regulatory family.</text>
</comment>
<reference evidence="8 9" key="1">
    <citation type="submission" date="2016-11" db="EMBL/GenBank/DDBJ databases">
        <title>Rahnella oryzae sp. nov., isolated from rice root.</title>
        <authorList>
            <person name="Zhang X.-X."/>
            <person name="Zhang J."/>
        </authorList>
    </citation>
    <scope>NUCLEOTIDE SEQUENCE [LARGE SCALE GENOMIC DNA]</scope>
    <source>
        <strain evidence="8 9">J11-6</strain>
    </source>
</reference>